<dbReference type="AlphaFoldDB" id="A0A8C5RLR3"/>
<evidence type="ECO:0000313" key="1">
    <source>
        <dbReference type="Ensembl" id="ENSLLTP00000004574.1"/>
    </source>
</evidence>
<dbReference type="PANTHER" id="PTHR33626">
    <property type="entry name" value="ZGC:158463"/>
    <property type="match status" value="1"/>
</dbReference>
<dbReference type="Proteomes" id="UP000694406">
    <property type="component" value="Unplaced"/>
</dbReference>
<name>A0A8C5RLR3_LATLA</name>
<dbReference type="PANTHER" id="PTHR33626:SF2">
    <property type="match status" value="1"/>
</dbReference>
<organism evidence="1 2">
    <name type="scientific">Laticauda laticaudata</name>
    <name type="common">Blue-ringed sea krait</name>
    <name type="synonym">Blue-lipped sea krait</name>
    <dbReference type="NCBI Taxonomy" id="8630"/>
    <lineage>
        <taxon>Eukaryota</taxon>
        <taxon>Metazoa</taxon>
        <taxon>Chordata</taxon>
        <taxon>Craniata</taxon>
        <taxon>Vertebrata</taxon>
        <taxon>Euteleostomi</taxon>
        <taxon>Lepidosauria</taxon>
        <taxon>Squamata</taxon>
        <taxon>Bifurcata</taxon>
        <taxon>Unidentata</taxon>
        <taxon>Episquamata</taxon>
        <taxon>Toxicofera</taxon>
        <taxon>Serpentes</taxon>
        <taxon>Colubroidea</taxon>
        <taxon>Elapidae</taxon>
        <taxon>Laticaudinae</taxon>
        <taxon>Laticauda</taxon>
    </lineage>
</organism>
<reference evidence="1" key="2">
    <citation type="submission" date="2025-09" db="UniProtKB">
        <authorList>
            <consortium name="Ensembl"/>
        </authorList>
    </citation>
    <scope>IDENTIFICATION</scope>
</reference>
<dbReference type="GeneTree" id="ENSGT01030000236233"/>
<evidence type="ECO:0000313" key="2">
    <source>
        <dbReference type="Proteomes" id="UP000694406"/>
    </source>
</evidence>
<accession>A0A8C5RLR3</accession>
<reference evidence="1" key="1">
    <citation type="submission" date="2025-08" db="UniProtKB">
        <authorList>
            <consortium name="Ensembl"/>
        </authorList>
    </citation>
    <scope>IDENTIFICATION</scope>
</reference>
<proteinExistence type="predicted"/>
<dbReference type="Ensembl" id="ENSLLTT00000004761.1">
    <property type="protein sequence ID" value="ENSLLTP00000004574.1"/>
    <property type="gene ID" value="ENSLLTG00000003481.1"/>
</dbReference>
<keyword evidence="2" id="KW-1185">Reference proteome</keyword>
<sequence>ISYATPQWSASNFLEAQKEFSHLRLSNNRSVMPLDVWGSTATSNNEAPTTFPKFIPWQSWIPDTRIHSVNQPIWSTLVQKLCL</sequence>
<protein>
    <submittedName>
        <fullName evidence="1">Uncharacterized protein</fullName>
    </submittedName>
</protein>